<dbReference type="SMART" id="SM00661">
    <property type="entry name" value="RPOL9"/>
    <property type="match status" value="1"/>
</dbReference>
<gene>
    <name evidence="2" type="ORF">LCGC14_1290280</name>
</gene>
<feature type="domain" description="DNA-directed RNA polymerase II subunit RPB9-like zinc ribbon" evidence="1">
    <location>
        <begin position="2"/>
        <end position="53"/>
    </location>
</feature>
<dbReference type="AlphaFoldDB" id="A0A0F9KUC6"/>
<comment type="caution">
    <text evidence="2">The sequence shown here is derived from an EMBL/GenBank/DDBJ whole genome shotgun (WGS) entry which is preliminary data.</text>
</comment>
<dbReference type="SUPFAM" id="SSF57783">
    <property type="entry name" value="Zinc beta-ribbon"/>
    <property type="match status" value="1"/>
</dbReference>
<dbReference type="InterPro" id="IPR001529">
    <property type="entry name" value="Zn_ribbon_RPB9"/>
</dbReference>
<evidence type="ECO:0000313" key="2">
    <source>
        <dbReference type="EMBL" id="KKM85318.1"/>
    </source>
</evidence>
<accession>A0A0F9KUC6</accession>
<dbReference type="Pfam" id="PF02150">
    <property type="entry name" value="Zn_ribbon_RPB9"/>
    <property type="match status" value="1"/>
</dbReference>
<evidence type="ECO:0000259" key="1">
    <source>
        <dbReference type="SMART" id="SM00661"/>
    </source>
</evidence>
<organism evidence="2">
    <name type="scientific">marine sediment metagenome</name>
    <dbReference type="NCBI Taxonomy" id="412755"/>
    <lineage>
        <taxon>unclassified sequences</taxon>
        <taxon>metagenomes</taxon>
        <taxon>ecological metagenomes</taxon>
    </lineage>
</organism>
<proteinExistence type="predicted"/>
<dbReference type="GO" id="GO:0006351">
    <property type="term" value="P:DNA-templated transcription"/>
    <property type="evidence" value="ECO:0007669"/>
    <property type="project" value="InterPro"/>
</dbReference>
<sequence>MKFCPNCDNILIPKNKKWFCQACEEEFDLDVSKTNDYKIVKKIKHDDKEAAPIVVKGGLKIERISDNDRKAFEEFFGNVESDNF</sequence>
<protein>
    <recommendedName>
        <fullName evidence="1">DNA-directed RNA polymerase II subunit RPB9-like zinc ribbon domain-containing protein</fullName>
    </recommendedName>
</protein>
<dbReference type="EMBL" id="LAZR01007431">
    <property type="protein sequence ID" value="KKM85318.1"/>
    <property type="molecule type" value="Genomic_DNA"/>
</dbReference>
<reference evidence="2" key="1">
    <citation type="journal article" date="2015" name="Nature">
        <title>Complex archaea that bridge the gap between prokaryotes and eukaryotes.</title>
        <authorList>
            <person name="Spang A."/>
            <person name="Saw J.H."/>
            <person name="Jorgensen S.L."/>
            <person name="Zaremba-Niedzwiedzka K."/>
            <person name="Martijn J."/>
            <person name="Lind A.E."/>
            <person name="van Eijk R."/>
            <person name="Schleper C."/>
            <person name="Guy L."/>
            <person name="Ettema T.J."/>
        </authorList>
    </citation>
    <scope>NUCLEOTIDE SEQUENCE</scope>
</reference>
<name>A0A0F9KUC6_9ZZZZ</name>